<dbReference type="EMBL" id="JBHSWB010000002">
    <property type="protein sequence ID" value="MFC6662859.1"/>
    <property type="molecule type" value="Genomic_DNA"/>
</dbReference>
<proteinExistence type="predicted"/>
<reference evidence="2" key="1">
    <citation type="journal article" date="2019" name="Int. J. Syst. Evol. Microbiol.">
        <title>The Global Catalogue of Microorganisms (GCM) 10K type strain sequencing project: providing services to taxonomists for standard genome sequencing and annotation.</title>
        <authorList>
            <consortium name="The Broad Institute Genomics Platform"/>
            <consortium name="The Broad Institute Genome Sequencing Center for Infectious Disease"/>
            <person name="Wu L."/>
            <person name="Ma J."/>
        </authorList>
    </citation>
    <scope>NUCLEOTIDE SEQUENCE [LARGE SCALE GENOMIC DNA]</scope>
    <source>
        <strain evidence="2">CCUG 63830</strain>
    </source>
</reference>
<evidence type="ECO:0000313" key="1">
    <source>
        <dbReference type="EMBL" id="MFC6662859.1"/>
    </source>
</evidence>
<gene>
    <name evidence="1" type="ORF">ACFP90_22720</name>
</gene>
<sequence length="45" mass="4671">MTRVLPLRSLIGVLMVVLAFGAPGVAQDPCWKCGLIVLQGACLGC</sequence>
<keyword evidence="2" id="KW-1185">Reference proteome</keyword>
<evidence type="ECO:0000313" key="2">
    <source>
        <dbReference type="Proteomes" id="UP001596317"/>
    </source>
</evidence>
<organism evidence="1 2">
    <name type="scientific">Deinococcus multiflagellatus</name>
    <dbReference type="NCBI Taxonomy" id="1656887"/>
    <lineage>
        <taxon>Bacteria</taxon>
        <taxon>Thermotogati</taxon>
        <taxon>Deinococcota</taxon>
        <taxon>Deinococci</taxon>
        <taxon>Deinococcales</taxon>
        <taxon>Deinococcaceae</taxon>
        <taxon>Deinococcus</taxon>
    </lineage>
</organism>
<comment type="caution">
    <text evidence="1">The sequence shown here is derived from an EMBL/GenBank/DDBJ whole genome shotgun (WGS) entry which is preliminary data.</text>
</comment>
<protein>
    <submittedName>
        <fullName evidence="1">Uncharacterized protein</fullName>
    </submittedName>
</protein>
<dbReference type="Proteomes" id="UP001596317">
    <property type="component" value="Unassembled WGS sequence"/>
</dbReference>
<name>A0ABW1ZPI4_9DEIO</name>
<accession>A0ABW1ZPI4</accession>
<dbReference type="RefSeq" id="WP_224611857.1">
    <property type="nucleotide sequence ID" value="NZ_JAIQXV010000020.1"/>
</dbReference>